<organism evidence="1 2">
    <name type="scientific">Ficus carica</name>
    <name type="common">Common fig</name>
    <dbReference type="NCBI Taxonomy" id="3494"/>
    <lineage>
        <taxon>Eukaryota</taxon>
        <taxon>Viridiplantae</taxon>
        <taxon>Streptophyta</taxon>
        <taxon>Embryophyta</taxon>
        <taxon>Tracheophyta</taxon>
        <taxon>Spermatophyta</taxon>
        <taxon>Magnoliopsida</taxon>
        <taxon>eudicotyledons</taxon>
        <taxon>Gunneridae</taxon>
        <taxon>Pentapetalae</taxon>
        <taxon>rosids</taxon>
        <taxon>fabids</taxon>
        <taxon>Rosales</taxon>
        <taxon>Moraceae</taxon>
        <taxon>Ficeae</taxon>
        <taxon>Ficus</taxon>
    </lineage>
</organism>
<dbReference type="AlphaFoldDB" id="A0AA88DI09"/>
<sequence>MIYRKWSLLTLPVALGGAGAAVALVTLVAFDINPFSTIKKKTPDSIRSEAAAK</sequence>
<dbReference type="Proteomes" id="UP001187192">
    <property type="component" value="Unassembled WGS sequence"/>
</dbReference>
<accession>A0AA88DI09</accession>
<proteinExistence type="predicted"/>
<name>A0AA88DI09_FICCA</name>
<gene>
    <name evidence="1" type="ORF">TIFTF001_012157</name>
</gene>
<evidence type="ECO:0000313" key="2">
    <source>
        <dbReference type="Proteomes" id="UP001187192"/>
    </source>
</evidence>
<reference evidence="1" key="1">
    <citation type="submission" date="2023-07" db="EMBL/GenBank/DDBJ databases">
        <title>draft genome sequence of fig (Ficus carica).</title>
        <authorList>
            <person name="Takahashi T."/>
            <person name="Nishimura K."/>
        </authorList>
    </citation>
    <scope>NUCLEOTIDE SEQUENCE</scope>
</reference>
<dbReference type="EMBL" id="BTGU01000015">
    <property type="protein sequence ID" value="GMN42954.1"/>
    <property type="molecule type" value="Genomic_DNA"/>
</dbReference>
<keyword evidence="2" id="KW-1185">Reference proteome</keyword>
<evidence type="ECO:0000313" key="1">
    <source>
        <dbReference type="EMBL" id="GMN42954.1"/>
    </source>
</evidence>
<protein>
    <submittedName>
        <fullName evidence="1">Uncharacterized protein</fullName>
    </submittedName>
</protein>
<comment type="caution">
    <text evidence="1">The sequence shown here is derived from an EMBL/GenBank/DDBJ whole genome shotgun (WGS) entry which is preliminary data.</text>
</comment>